<evidence type="ECO:0000256" key="1">
    <source>
        <dbReference type="SAM" id="Phobius"/>
    </source>
</evidence>
<proteinExistence type="predicted"/>
<dbReference type="Gene3D" id="3.30.565.10">
    <property type="entry name" value="Histidine kinase-like ATPase, C-terminal domain"/>
    <property type="match status" value="1"/>
</dbReference>
<name>A0ABU3PBP9_9BURK</name>
<keyword evidence="1" id="KW-0472">Membrane</keyword>
<dbReference type="SUPFAM" id="SSF55874">
    <property type="entry name" value="ATPase domain of HSP90 chaperone/DNA topoisomerase II/histidine kinase"/>
    <property type="match status" value="1"/>
</dbReference>
<comment type="caution">
    <text evidence="3">The sequence shown here is derived from an EMBL/GenBank/DDBJ whole genome shotgun (WGS) entry which is preliminary data.</text>
</comment>
<gene>
    <name evidence="3" type="ORF">RQP53_10730</name>
</gene>
<keyword evidence="1" id="KW-0812">Transmembrane</keyword>
<keyword evidence="4" id="KW-1185">Reference proteome</keyword>
<dbReference type="GO" id="GO:0016301">
    <property type="term" value="F:kinase activity"/>
    <property type="evidence" value="ECO:0007669"/>
    <property type="project" value="UniProtKB-KW"/>
</dbReference>
<feature type="domain" description="Signal transduction histidine kinase internal region" evidence="2">
    <location>
        <begin position="137"/>
        <end position="216"/>
    </location>
</feature>
<dbReference type="InterPro" id="IPR010559">
    <property type="entry name" value="Sig_transdc_His_kin_internal"/>
</dbReference>
<dbReference type="InterPro" id="IPR036890">
    <property type="entry name" value="HATPase_C_sf"/>
</dbReference>
<evidence type="ECO:0000313" key="4">
    <source>
        <dbReference type="Proteomes" id="UP001246372"/>
    </source>
</evidence>
<accession>A0ABU3PBP9</accession>
<dbReference type="Pfam" id="PF06580">
    <property type="entry name" value="His_kinase"/>
    <property type="match status" value="1"/>
</dbReference>
<keyword evidence="1" id="KW-1133">Transmembrane helix</keyword>
<sequence length="328" mass="36761">MVALPAYLLFLPLWFERPLALALRVLLPALAGLLAFELTERWPRQPPRWLARWVLQVVAVALSIPITVMLFYTLAFPAESGPFWRHPQRMEAVFAFCFLGTLLGPWTAMTALLRRRDAAVRLAERQRGELERQVLGAQLQLLQAQVQPHFLFNTLANVQALVEDGSPQAAPVLAQLIAYLRAAVPRLHETQTRLGQELDMVRAYLALMQLRMPDRLRFELDVAAGCEPLLCPPLTLMTLVENAIRHGIDPSLDGGLIALRVRIREGRCQASVRDSGVGPRPGSMGLGTGLSRLRERLQVLFGDDIAMQTHVIQPHGFMVELDWPARTK</sequence>
<dbReference type="PANTHER" id="PTHR34220">
    <property type="entry name" value="SENSOR HISTIDINE KINASE YPDA"/>
    <property type="match status" value="1"/>
</dbReference>
<dbReference type="EMBL" id="JAVXZY010000003">
    <property type="protein sequence ID" value="MDT8999742.1"/>
    <property type="molecule type" value="Genomic_DNA"/>
</dbReference>
<dbReference type="InterPro" id="IPR050640">
    <property type="entry name" value="Bact_2-comp_sensor_kinase"/>
</dbReference>
<feature type="transmembrane region" description="Helical" evidence="1">
    <location>
        <begin position="50"/>
        <end position="72"/>
    </location>
</feature>
<evidence type="ECO:0000259" key="2">
    <source>
        <dbReference type="Pfam" id="PF06580"/>
    </source>
</evidence>
<feature type="transmembrane region" description="Helical" evidence="1">
    <location>
        <begin position="20"/>
        <end position="38"/>
    </location>
</feature>
<reference evidence="3" key="1">
    <citation type="submission" date="2023-09" db="EMBL/GenBank/DDBJ databases">
        <title>Paucibacter sp. APW11 Genome sequencing and assembly.</title>
        <authorList>
            <person name="Kim I."/>
        </authorList>
    </citation>
    <scope>NUCLEOTIDE SEQUENCE</scope>
    <source>
        <strain evidence="3">APW11</strain>
    </source>
</reference>
<keyword evidence="3" id="KW-0808">Transferase</keyword>
<keyword evidence="3" id="KW-0418">Kinase</keyword>
<organism evidence="3 4">
    <name type="scientific">Roseateles aquae</name>
    <dbReference type="NCBI Taxonomy" id="3077235"/>
    <lineage>
        <taxon>Bacteria</taxon>
        <taxon>Pseudomonadati</taxon>
        <taxon>Pseudomonadota</taxon>
        <taxon>Betaproteobacteria</taxon>
        <taxon>Burkholderiales</taxon>
        <taxon>Sphaerotilaceae</taxon>
        <taxon>Roseateles</taxon>
    </lineage>
</organism>
<dbReference type="PANTHER" id="PTHR34220:SF9">
    <property type="entry name" value="SIGNAL TRANSDUCTION HISTIDINE KINASE INTERNAL REGION DOMAIN-CONTAINING PROTEIN"/>
    <property type="match status" value="1"/>
</dbReference>
<protein>
    <submittedName>
        <fullName evidence="3">Histidine kinase</fullName>
    </submittedName>
</protein>
<dbReference type="Proteomes" id="UP001246372">
    <property type="component" value="Unassembled WGS sequence"/>
</dbReference>
<feature type="transmembrane region" description="Helical" evidence="1">
    <location>
        <begin position="92"/>
        <end position="113"/>
    </location>
</feature>
<evidence type="ECO:0000313" key="3">
    <source>
        <dbReference type="EMBL" id="MDT8999742.1"/>
    </source>
</evidence>